<feature type="signal peptide" evidence="1">
    <location>
        <begin position="1"/>
        <end position="23"/>
    </location>
</feature>
<dbReference type="eggNOG" id="ENOG5031REW">
    <property type="taxonomic scope" value="Bacteria"/>
</dbReference>
<dbReference type="AlphaFoldDB" id="D4ZBY0"/>
<dbReference type="HOGENOM" id="CLU_943003_0_0_6"/>
<feature type="chain" id="PRO_5003068092" evidence="1">
    <location>
        <begin position="24"/>
        <end position="295"/>
    </location>
</feature>
<evidence type="ECO:0000313" key="3">
    <source>
        <dbReference type="Proteomes" id="UP000002350"/>
    </source>
</evidence>
<dbReference type="EMBL" id="AP011177">
    <property type="protein sequence ID" value="BAJ03525.1"/>
    <property type="molecule type" value="Genomic_DNA"/>
</dbReference>
<dbReference type="KEGG" id="svo:SVI_3554"/>
<dbReference type="Proteomes" id="UP000002350">
    <property type="component" value="Chromosome"/>
</dbReference>
<keyword evidence="1" id="KW-0732">Signal</keyword>
<accession>D4ZBY0</accession>
<name>D4ZBY0_SHEVD</name>
<evidence type="ECO:0000256" key="1">
    <source>
        <dbReference type="SAM" id="SignalP"/>
    </source>
</evidence>
<protein>
    <submittedName>
        <fullName evidence="2">Uncharacterized protein</fullName>
    </submittedName>
</protein>
<dbReference type="OrthoDB" id="6262275at2"/>
<dbReference type="RefSeq" id="WP_013052818.1">
    <property type="nucleotide sequence ID" value="NC_014012.1"/>
</dbReference>
<reference evidence="3" key="1">
    <citation type="journal article" date="2010" name="Mol. Biosyst.">
        <title>Complete genome sequence and comparative analysis of Shewanella violacea, a psychrophilic and piezophilic bacterium from deep sea floor sediments.</title>
        <authorList>
            <person name="Aono E."/>
            <person name="Baba T."/>
            <person name="Ara T."/>
            <person name="Nishi T."/>
            <person name="Nakamichi T."/>
            <person name="Inamoto E."/>
            <person name="Toyonaga H."/>
            <person name="Hasegawa M."/>
            <person name="Takai Y."/>
            <person name="Okumura Y."/>
            <person name="Baba M."/>
            <person name="Tomita M."/>
            <person name="Kato C."/>
            <person name="Oshima T."/>
            <person name="Nakasone K."/>
            <person name="Mori H."/>
        </authorList>
    </citation>
    <scope>NUCLEOTIDE SEQUENCE [LARGE SCALE GENOMIC DNA]</scope>
    <source>
        <strain evidence="3">JCM 10179 / CIP 106290 / LMG 19151 / DSS12</strain>
    </source>
</reference>
<keyword evidence="3" id="KW-1185">Reference proteome</keyword>
<proteinExistence type="predicted"/>
<gene>
    <name evidence="2" type="ordered locus">SVI_3554</name>
</gene>
<organism evidence="2 3">
    <name type="scientific">Shewanella violacea (strain JCM 10179 / CIP 106290 / LMG 19151 / DSS12)</name>
    <dbReference type="NCBI Taxonomy" id="637905"/>
    <lineage>
        <taxon>Bacteria</taxon>
        <taxon>Pseudomonadati</taxon>
        <taxon>Pseudomonadota</taxon>
        <taxon>Gammaproteobacteria</taxon>
        <taxon>Alteromonadales</taxon>
        <taxon>Shewanellaceae</taxon>
        <taxon>Shewanella</taxon>
    </lineage>
</organism>
<evidence type="ECO:0000313" key="2">
    <source>
        <dbReference type="EMBL" id="BAJ03525.1"/>
    </source>
</evidence>
<sequence>MTLKKAAILGLLFSSTISVPALAIDSVHVECDTCVTDAEFITAARTEAVNNKTIFVNVMNFENYELKKFKTTKDYYTECKEEREGQICHKTYRTYTYVISVTNSELNLFTDLADSINDARKYYSQRSIEIPSTVVGSGYELIGAGYIKTKVTTYFNQMPLKNSILEKAIVVAGSASKIISTSIKFEAPALVFSFADGVKAYAIVDFVDMDDQTHFKFIKLIDKNGNIIDFTKSNPFSEKTYNFTGITLASWQVFYTALNAYSLTVSGSSSRIVPRGTVTIVVCSGGASDPCKNPE</sequence>